<evidence type="ECO:0000256" key="3">
    <source>
        <dbReference type="ARBA" id="ARBA00047806"/>
    </source>
</evidence>
<accession>S0NRP6</accession>
<dbReference type="RefSeq" id="WP_016185426.1">
    <property type="nucleotide sequence ID" value="NZ_ASWO01000005.1"/>
</dbReference>
<dbReference type="HAMAP" id="MF_01401">
    <property type="entry name" value="MsrA"/>
    <property type="match status" value="1"/>
</dbReference>
<comment type="catalytic activity">
    <reaction evidence="3 5">
        <text>L-methionyl-[protein] + [thioredoxin]-disulfide + H2O = L-methionyl-(S)-S-oxide-[protein] + [thioredoxin]-dithiol</text>
        <dbReference type="Rhea" id="RHEA:14217"/>
        <dbReference type="Rhea" id="RHEA-COMP:10698"/>
        <dbReference type="Rhea" id="RHEA-COMP:10700"/>
        <dbReference type="Rhea" id="RHEA-COMP:12313"/>
        <dbReference type="Rhea" id="RHEA-COMP:12315"/>
        <dbReference type="ChEBI" id="CHEBI:15377"/>
        <dbReference type="ChEBI" id="CHEBI:16044"/>
        <dbReference type="ChEBI" id="CHEBI:29950"/>
        <dbReference type="ChEBI" id="CHEBI:44120"/>
        <dbReference type="ChEBI" id="CHEBI:50058"/>
        <dbReference type="EC" id="1.8.4.11"/>
    </reaction>
</comment>
<keyword evidence="2 5" id="KW-0560">Oxidoreductase</keyword>
<comment type="function">
    <text evidence="5">Has an important function as a repair enzyme for proteins that have been inactivated by oxidation. Catalyzes the reversible oxidation-reduction of methionine sulfoxide in proteins to methionine.</text>
</comment>
<dbReference type="NCBIfam" id="TIGR00401">
    <property type="entry name" value="msrA"/>
    <property type="match status" value="1"/>
</dbReference>
<dbReference type="InterPro" id="IPR002569">
    <property type="entry name" value="Met_Sox_Rdtase_MsrA_dom"/>
</dbReference>
<evidence type="ECO:0000256" key="5">
    <source>
        <dbReference type="HAMAP-Rule" id="MF_01401"/>
    </source>
</evidence>
<protein>
    <recommendedName>
        <fullName evidence="5">Peptide methionine sulfoxide reductase MsrA</fullName>
        <shortName evidence="5">Protein-methionine-S-oxide reductase</shortName>
        <ecNumber evidence="5">1.8.4.11</ecNumber>
    </recommendedName>
    <alternativeName>
        <fullName evidence="5">Peptide-methionine (S)-S-oxide reductase</fullName>
        <shortName evidence="5">Peptide Met(O) reductase</shortName>
    </alternativeName>
</protein>
<dbReference type="Gene3D" id="3.30.1060.10">
    <property type="entry name" value="Peptide methionine sulphoxide reductase MsrA"/>
    <property type="match status" value="1"/>
</dbReference>
<evidence type="ECO:0000313" key="7">
    <source>
        <dbReference type="EMBL" id="EOT83979.1"/>
    </source>
</evidence>
<evidence type="ECO:0000256" key="1">
    <source>
        <dbReference type="ARBA" id="ARBA00005591"/>
    </source>
</evidence>
<dbReference type="Pfam" id="PF01625">
    <property type="entry name" value="PMSR"/>
    <property type="match status" value="1"/>
</dbReference>
<dbReference type="InterPro" id="IPR015046">
    <property type="entry name" value="LciA_Immunity-like"/>
</dbReference>
<feature type="domain" description="Peptide methionine sulphoxide reductase MsrA" evidence="6">
    <location>
        <begin position="92"/>
        <end position="243"/>
    </location>
</feature>
<evidence type="ECO:0000313" key="8">
    <source>
        <dbReference type="Proteomes" id="UP000015961"/>
    </source>
</evidence>
<name>S0NRP6_9ENTE</name>
<dbReference type="CDD" id="cd21059">
    <property type="entry name" value="LciA-like"/>
    <property type="match status" value="1"/>
</dbReference>
<dbReference type="PATRIC" id="fig|1140003.3.peg.930"/>
<dbReference type="eggNOG" id="COG0225">
    <property type="taxonomic scope" value="Bacteria"/>
</dbReference>
<dbReference type="AlphaFoldDB" id="S0NRP6"/>
<feature type="active site" evidence="5">
    <location>
        <position position="99"/>
    </location>
</feature>
<dbReference type="SUPFAM" id="SSF55068">
    <property type="entry name" value="Peptide methionine sulfoxide reductase"/>
    <property type="match status" value="1"/>
</dbReference>
<comment type="similarity">
    <text evidence="1 5">Belongs to the MsrA Met sulfoxide reductase family.</text>
</comment>
<comment type="catalytic activity">
    <reaction evidence="4 5">
        <text>[thioredoxin]-disulfide + L-methionine + H2O = L-methionine (S)-S-oxide + [thioredoxin]-dithiol</text>
        <dbReference type="Rhea" id="RHEA:19993"/>
        <dbReference type="Rhea" id="RHEA-COMP:10698"/>
        <dbReference type="Rhea" id="RHEA-COMP:10700"/>
        <dbReference type="ChEBI" id="CHEBI:15377"/>
        <dbReference type="ChEBI" id="CHEBI:29950"/>
        <dbReference type="ChEBI" id="CHEBI:50058"/>
        <dbReference type="ChEBI" id="CHEBI:57844"/>
        <dbReference type="ChEBI" id="CHEBI:58772"/>
        <dbReference type="EC" id="1.8.4.11"/>
    </reaction>
</comment>
<reference evidence="7 8" key="1">
    <citation type="submission" date="2013-03" db="EMBL/GenBank/DDBJ databases">
        <title>The Genome Sequence of Enterococcus sulfureus ATCC_49903 (PacBio/Illumina hybrid assembly).</title>
        <authorList>
            <consortium name="The Broad Institute Genomics Platform"/>
            <consortium name="The Broad Institute Genome Sequencing Center for Infectious Disease"/>
            <person name="Earl A."/>
            <person name="Russ C."/>
            <person name="Gilmore M."/>
            <person name="Surin D."/>
            <person name="Walker B."/>
            <person name="Young S."/>
            <person name="Zeng Q."/>
            <person name="Gargeya S."/>
            <person name="Fitzgerald M."/>
            <person name="Haas B."/>
            <person name="Abouelleil A."/>
            <person name="Allen A.W."/>
            <person name="Alvarado L."/>
            <person name="Arachchi H.M."/>
            <person name="Berlin A.M."/>
            <person name="Chapman S.B."/>
            <person name="Gainer-Dewar J."/>
            <person name="Goldberg J."/>
            <person name="Griggs A."/>
            <person name="Gujja S."/>
            <person name="Hansen M."/>
            <person name="Howarth C."/>
            <person name="Imamovic A."/>
            <person name="Ireland A."/>
            <person name="Larimer J."/>
            <person name="McCowan C."/>
            <person name="Murphy C."/>
            <person name="Pearson M."/>
            <person name="Poon T.W."/>
            <person name="Priest M."/>
            <person name="Roberts A."/>
            <person name="Saif S."/>
            <person name="Shea T."/>
            <person name="Sisk P."/>
            <person name="Sykes S."/>
            <person name="Wortman J."/>
            <person name="Nusbaum C."/>
            <person name="Birren B."/>
        </authorList>
    </citation>
    <scope>NUCLEOTIDE SEQUENCE [LARGE SCALE GENOMIC DNA]</scope>
    <source>
        <strain evidence="7 8">ATCC 49903</strain>
    </source>
</reference>
<keyword evidence="8" id="KW-1185">Reference proteome</keyword>
<comment type="caution">
    <text evidence="7">The sequence shown here is derived from an EMBL/GenBank/DDBJ whole genome shotgun (WGS) entry which is preliminary data.</text>
</comment>
<evidence type="ECO:0000259" key="6">
    <source>
        <dbReference type="Pfam" id="PF01625"/>
    </source>
</evidence>
<dbReference type="PANTHER" id="PTHR43774:SF1">
    <property type="entry name" value="PEPTIDE METHIONINE SULFOXIDE REDUCTASE MSRA 2"/>
    <property type="match status" value="1"/>
</dbReference>
<dbReference type="OrthoDB" id="4174719at2"/>
<dbReference type="EC" id="1.8.4.11" evidence="5"/>
<sequence length="264" mass="30803">MEEQRLNQLYNLILNPGTRQWEREQLIQAKNQWDEQSQATILAQLEYTLRPLALRGTLTPDVHDFYFTQLRGEQKKTIDSKPLKESSSVYEEAIFAGGCFWCMVEPFDTYPGVINIRSGYTGGTTTRPTYDQVLSGEGGHVEAVKIIFDPTQLSYRKLVELYFDVTDPTDAFGQFQDRGPHYQPVIYVANLTQEGIAKEEKAKLANSSRYTNPIVTKILPSGPFYEAEAMHQDFYKKEPKRYRQIKRTRNQLQRFNLWRQKRKR</sequence>
<dbReference type="Pfam" id="PF08951">
    <property type="entry name" value="EntA_Immun"/>
    <property type="match status" value="1"/>
</dbReference>
<gene>
    <name evidence="5" type="primary">msrA</name>
    <name evidence="7" type="ORF">I573_01704</name>
</gene>
<evidence type="ECO:0000256" key="4">
    <source>
        <dbReference type="ARBA" id="ARBA00048782"/>
    </source>
</evidence>
<dbReference type="InterPro" id="IPR036509">
    <property type="entry name" value="Met_Sox_Rdtase_MsrA_sf"/>
</dbReference>
<dbReference type="STRING" id="1140003.OMY_00974"/>
<dbReference type="Proteomes" id="UP000015961">
    <property type="component" value="Unassembled WGS sequence"/>
</dbReference>
<dbReference type="EMBL" id="ASWO01000005">
    <property type="protein sequence ID" value="EOT83979.1"/>
    <property type="molecule type" value="Genomic_DNA"/>
</dbReference>
<dbReference type="GO" id="GO:0033744">
    <property type="term" value="F:L-methionine:thioredoxin-disulfide S-oxidoreductase activity"/>
    <property type="evidence" value="ECO:0007669"/>
    <property type="project" value="RHEA"/>
</dbReference>
<organism evidence="7 8">
    <name type="scientific">Enterococcus sulfureus ATCC 49903</name>
    <dbReference type="NCBI Taxonomy" id="1140003"/>
    <lineage>
        <taxon>Bacteria</taxon>
        <taxon>Bacillati</taxon>
        <taxon>Bacillota</taxon>
        <taxon>Bacilli</taxon>
        <taxon>Lactobacillales</taxon>
        <taxon>Enterococcaceae</taxon>
        <taxon>Enterococcus</taxon>
    </lineage>
</organism>
<dbReference type="GO" id="GO:0030153">
    <property type="term" value="P:bacteriocin immunity"/>
    <property type="evidence" value="ECO:0007669"/>
    <property type="project" value="InterPro"/>
</dbReference>
<evidence type="ECO:0000256" key="2">
    <source>
        <dbReference type="ARBA" id="ARBA00023002"/>
    </source>
</evidence>
<proteinExistence type="inferred from homology"/>
<dbReference type="PANTHER" id="PTHR43774">
    <property type="entry name" value="PEPTIDE METHIONINE SULFOXIDE REDUCTASE"/>
    <property type="match status" value="1"/>
</dbReference>
<dbReference type="GO" id="GO:0008113">
    <property type="term" value="F:peptide-methionine (S)-S-oxide reductase activity"/>
    <property type="evidence" value="ECO:0007669"/>
    <property type="project" value="UniProtKB-UniRule"/>
</dbReference>